<comment type="caution">
    <text evidence="1">The sequence shown here is derived from an EMBL/GenBank/DDBJ whole genome shotgun (WGS) entry which is preliminary data.</text>
</comment>
<reference evidence="1 2" key="1">
    <citation type="submission" date="2018-09" db="EMBL/GenBank/DDBJ databases">
        <title>whole genome sequence of T. equiperdum IVM-t1 strain.</title>
        <authorList>
            <person name="Suganuma K."/>
        </authorList>
    </citation>
    <scope>NUCLEOTIDE SEQUENCE [LARGE SCALE GENOMIC DNA]</scope>
    <source>
        <strain evidence="1 2">IVM-t1</strain>
    </source>
</reference>
<evidence type="ECO:0000313" key="1">
    <source>
        <dbReference type="EMBL" id="RHW67266.1"/>
    </source>
</evidence>
<proteinExistence type="predicted"/>
<organism evidence="1 2">
    <name type="scientific">Trypanosoma brucei equiperdum</name>
    <dbReference type="NCBI Taxonomy" id="630700"/>
    <lineage>
        <taxon>Eukaryota</taxon>
        <taxon>Discoba</taxon>
        <taxon>Euglenozoa</taxon>
        <taxon>Kinetoplastea</taxon>
        <taxon>Metakinetoplastina</taxon>
        <taxon>Trypanosomatida</taxon>
        <taxon>Trypanosomatidae</taxon>
        <taxon>Trypanosoma</taxon>
    </lineage>
</organism>
<dbReference type="EMBL" id="QSBY01000015">
    <property type="protein sequence ID" value="RHW67266.1"/>
    <property type="molecule type" value="Genomic_DNA"/>
</dbReference>
<evidence type="ECO:0000313" key="2">
    <source>
        <dbReference type="Proteomes" id="UP000266743"/>
    </source>
</evidence>
<protein>
    <submittedName>
        <fullName evidence="1">Uncharacterized protein</fullName>
    </submittedName>
</protein>
<gene>
    <name evidence="1" type="ORF">DPX39_000049200</name>
</gene>
<dbReference type="AlphaFoldDB" id="A0A3L6KTM9"/>
<accession>A0A3L6KTM9</accession>
<sequence>MNDASAFSAALAEIDRGSASDVQKLNSSIKVMLLVGGEAYYVFTPRDTFSITFLAKLLASENVTKVLLNGRPLYQLLFRFLGTDRIDVRNLVDLSVWVQVIERVRGPIHAGIKCANPKEAMMKLPESVRAQIQTRVNNSMVVLRRGGSLPADGPLRQGGGGRTCLKCPRCRQ</sequence>
<name>A0A3L6KTM9_9TRYP</name>
<dbReference type="Proteomes" id="UP000266743">
    <property type="component" value="Unassembled WGS sequence"/>
</dbReference>